<evidence type="ECO:0000313" key="2">
    <source>
        <dbReference type="Proteomes" id="UP000595823"/>
    </source>
</evidence>
<keyword evidence="2" id="KW-1185">Reference proteome</keyword>
<dbReference type="Proteomes" id="UP000595823">
    <property type="component" value="Chromosome"/>
</dbReference>
<protein>
    <submittedName>
        <fullName evidence="1">Uncharacterized protein</fullName>
    </submittedName>
</protein>
<dbReference type="KEGG" id="scia:HUG15_13525"/>
<accession>A0A7T6Z3S3</accession>
<sequence>MNPSIKEVLEGKGIEVPDEHLLILHARWEAIQSLGKESKTASLEDYDIALRNIPGGDHYEL</sequence>
<dbReference type="EMBL" id="CP054705">
    <property type="protein sequence ID" value="QQK76485.1"/>
    <property type="molecule type" value="Genomic_DNA"/>
</dbReference>
<reference evidence="1 2" key="1">
    <citation type="submission" date="2020-06" db="EMBL/GenBank/DDBJ databases">
        <title>Genomic analysis of Salicibibacter sp. NKC5-3.</title>
        <authorList>
            <person name="Oh Y.J."/>
        </authorList>
    </citation>
    <scope>NUCLEOTIDE SEQUENCE [LARGE SCALE GENOMIC DNA]</scope>
    <source>
        <strain evidence="1 2">NKC5-3</strain>
    </source>
</reference>
<dbReference type="RefSeq" id="WP_200123615.1">
    <property type="nucleotide sequence ID" value="NZ_CP054705.1"/>
</dbReference>
<proteinExistence type="predicted"/>
<name>A0A7T6Z3S3_9BACI</name>
<organism evidence="1 2">
    <name type="scientific">Salicibibacter cibarius</name>
    <dbReference type="NCBI Taxonomy" id="2743000"/>
    <lineage>
        <taxon>Bacteria</taxon>
        <taxon>Bacillati</taxon>
        <taxon>Bacillota</taxon>
        <taxon>Bacilli</taxon>
        <taxon>Bacillales</taxon>
        <taxon>Bacillaceae</taxon>
        <taxon>Salicibibacter</taxon>
    </lineage>
</organism>
<dbReference type="AlphaFoldDB" id="A0A7T6Z3S3"/>
<evidence type="ECO:0000313" key="1">
    <source>
        <dbReference type="EMBL" id="QQK76485.1"/>
    </source>
</evidence>
<gene>
    <name evidence="1" type="ORF">HUG15_13525</name>
</gene>